<keyword evidence="2" id="KW-1185">Reference proteome</keyword>
<gene>
    <name evidence="1" type="primary">AVEN_83649_1</name>
    <name evidence="1" type="ORF">CDAR_188661</name>
</gene>
<comment type="caution">
    <text evidence="1">The sequence shown here is derived from an EMBL/GenBank/DDBJ whole genome shotgun (WGS) entry which is preliminary data.</text>
</comment>
<accession>A0AAV4PKE1</accession>
<evidence type="ECO:0000313" key="2">
    <source>
        <dbReference type="Proteomes" id="UP001054837"/>
    </source>
</evidence>
<name>A0AAV4PKE1_9ARAC</name>
<protein>
    <submittedName>
        <fullName evidence="1">Uncharacterized protein</fullName>
    </submittedName>
</protein>
<dbReference type="AlphaFoldDB" id="A0AAV4PKE1"/>
<evidence type="ECO:0000313" key="1">
    <source>
        <dbReference type="EMBL" id="GIX96606.1"/>
    </source>
</evidence>
<sequence>HQGTSGGHLKCQKTISFSDTVDVADEDSPRRYPYTGKRFEAQNNFHQQLSEAPDEAANHWNNDPNDFEENVDFDMVDDNVVICYDNGRPTNNKVVVIEDHKTVNRYGCGHLEEEIDPGALQLCVPKRQMTIIEEVTSSV</sequence>
<proteinExistence type="predicted"/>
<reference evidence="1 2" key="1">
    <citation type="submission" date="2021-06" db="EMBL/GenBank/DDBJ databases">
        <title>Caerostris darwini draft genome.</title>
        <authorList>
            <person name="Kono N."/>
            <person name="Arakawa K."/>
        </authorList>
    </citation>
    <scope>NUCLEOTIDE SEQUENCE [LARGE SCALE GENOMIC DNA]</scope>
</reference>
<dbReference type="EMBL" id="BPLQ01002948">
    <property type="protein sequence ID" value="GIX96606.1"/>
    <property type="molecule type" value="Genomic_DNA"/>
</dbReference>
<dbReference type="Proteomes" id="UP001054837">
    <property type="component" value="Unassembled WGS sequence"/>
</dbReference>
<organism evidence="1 2">
    <name type="scientific">Caerostris darwini</name>
    <dbReference type="NCBI Taxonomy" id="1538125"/>
    <lineage>
        <taxon>Eukaryota</taxon>
        <taxon>Metazoa</taxon>
        <taxon>Ecdysozoa</taxon>
        <taxon>Arthropoda</taxon>
        <taxon>Chelicerata</taxon>
        <taxon>Arachnida</taxon>
        <taxon>Araneae</taxon>
        <taxon>Araneomorphae</taxon>
        <taxon>Entelegynae</taxon>
        <taxon>Araneoidea</taxon>
        <taxon>Araneidae</taxon>
        <taxon>Caerostris</taxon>
    </lineage>
</organism>
<feature type="non-terminal residue" evidence="1">
    <location>
        <position position="1"/>
    </location>
</feature>